<organism evidence="2">
    <name type="scientific">Polyblepharides amylifera</name>
    <dbReference type="NCBI Taxonomy" id="1486889"/>
    <lineage>
        <taxon>Eukaryota</taxon>
        <taxon>Viridiplantae</taxon>
        <taxon>Chlorophyta</taxon>
        <taxon>Pyramimonadophyceae</taxon>
        <taxon>Pyramimonadales</taxon>
        <taxon>Polyblepharidaceae</taxon>
        <taxon>Polyblepharides</taxon>
    </lineage>
</organism>
<feature type="signal peptide" evidence="1">
    <location>
        <begin position="1"/>
        <end position="25"/>
    </location>
</feature>
<evidence type="ECO:0000313" key="2">
    <source>
        <dbReference type="EMBL" id="CAD8215879.1"/>
    </source>
</evidence>
<keyword evidence="1" id="KW-0732">Signal</keyword>
<dbReference type="AlphaFoldDB" id="A0A7R9SWM5"/>
<reference evidence="2" key="1">
    <citation type="submission" date="2021-01" db="EMBL/GenBank/DDBJ databases">
        <authorList>
            <person name="Corre E."/>
            <person name="Pelletier E."/>
            <person name="Niang G."/>
            <person name="Scheremetjew M."/>
            <person name="Finn R."/>
            <person name="Kale V."/>
            <person name="Holt S."/>
            <person name="Cochrane G."/>
            <person name="Meng A."/>
            <person name="Brown T."/>
            <person name="Cohen L."/>
        </authorList>
    </citation>
    <scope>NUCLEOTIDE SEQUENCE</scope>
    <source>
        <strain evidence="2">CCMP720</strain>
    </source>
</reference>
<accession>A0A7R9SWM5</accession>
<gene>
    <name evidence="2" type="ORF">PAMY1081_LOCUS153</name>
</gene>
<sequence length="315" mass="36222">MYSRIFVYQVALCLILGLLIIVADTHEEVAQDEKVGEGNEETLETILNHLNNYTKTHDAMPGIAITKIWRTVIEDPPAWDLPKTEALLRHLDERIRHYLHISGEETVAVESIEKWIKEFQDQEIRDESEKWAEEREFRDGVFKRDRLNNGHLNEPTVSVTSTGKNVKVLRREKSESSLAFLKRMNGVNKAVKRVELPADLTHPYPVGDPQEAVLMTLAEFLPLNLDFGRVDFPVRQKRLPIKKKYDIKSNIAMKKKHPKRFLGNLEPNRKVPFYGNYGQGSQLRGRVSQFPPIICCAPYAHDLDKEISKKLKSSG</sequence>
<name>A0A7R9SWM5_9CHLO</name>
<evidence type="ECO:0000256" key="1">
    <source>
        <dbReference type="SAM" id="SignalP"/>
    </source>
</evidence>
<proteinExistence type="predicted"/>
<feature type="chain" id="PRO_5031392804" evidence="1">
    <location>
        <begin position="26"/>
        <end position="315"/>
    </location>
</feature>
<protein>
    <submittedName>
        <fullName evidence="2">Uncharacterized protein</fullName>
    </submittedName>
</protein>
<dbReference type="EMBL" id="HBDV01000226">
    <property type="protein sequence ID" value="CAD8215879.1"/>
    <property type="molecule type" value="Transcribed_RNA"/>
</dbReference>